<evidence type="ECO:0000313" key="12">
    <source>
        <dbReference type="EMBL" id="GMM47190.1"/>
    </source>
</evidence>
<dbReference type="GO" id="GO:0006405">
    <property type="term" value="P:RNA export from nucleus"/>
    <property type="evidence" value="ECO:0007669"/>
    <property type="project" value="TreeGrafter"/>
</dbReference>
<comment type="subcellular location">
    <subcellularLocation>
        <location evidence="1">Nucleus</location>
        <location evidence="1">Nuclear pore complex</location>
    </subcellularLocation>
</comment>
<feature type="region of interest" description="Disordered" evidence="10">
    <location>
        <begin position="1"/>
        <end position="66"/>
    </location>
</feature>
<feature type="compositionally biased region" description="Polar residues" evidence="10">
    <location>
        <begin position="107"/>
        <end position="117"/>
    </location>
</feature>
<evidence type="ECO:0000256" key="10">
    <source>
        <dbReference type="SAM" id="MobiDB-lite"/>
    </source>
</evidence>
<keyword evidence="4" id="KW-0068">Autocatalytic cleavage</keyword>
<evidence type="ECO:0000256" key="9">
    <source>
        <dbReference type="ARBA" id="ARBA00023242"/>
    </source>
</evidence>
<dbReference type="GO" id="GO:0051028">
    <property type="term" value="P:mRNA transport"/>
    <property type="evidence" value="ECO:0007669"/>
    <property type="project" value="UniProtKB-KW"/>
</dbReference>
<dbReference type="GO" id="GO:0003723">
    <property type="term" value="F:RNA binding"/>
    <property type="evidence" value="ECO:0007669"/>
    <property type="project" value="TreeGrafter"/>
</dbReference>
<evidence type="ECO:0000256" key="3">
    <source>
        <dbReference type="ARBA" id="ARBA00022448"/>
    </source>
</evidence>
<organism evidence="12 13">
    <name type="scientific">Pichia kluyveri</name>
    <name type="common">Yeast</name>
    <dbReference type="NCBI Taxonomy" id="36015"/>
    <lineage>
        <taxon>Eukaryota</taxon>
        <taxon>Fungi</taxon>
        <taxon>Dikarya</taxon>
        <taxon>Ascomycota</taxon>
        <taxon>Saccharomycotina</taxon>
        <taxon>Pichiomycetes</taxon>
        <taxon>Pichiales</taxon>
        <taxon>Pichiaceae</taxon>
        <taxon>Pichia</taxon>
    </lineage>
</organism>
<feature type="compositionally biased region" description="Low complexity" evidence="10">
    <location>
        <begin position="22"/>
        <end position="49"/>
    </location>
</feature>
<reference evidence="12 13" key="1">
    <citation type="journal article" date="2023" name="Elife">
        <title>Identification of key yeast species and microbe-microbe interactions impacting larval growth of Drosophila in the wild.</title>
        <authorList>
            <person name="Mure A."/>
            <person name="Sugiura Y."/>
            <person name="Maeda R."/>
            <person name="Honda K."/>
            <person name="Sakurai N."/>
            <person name="Takahashi Y."/>
            <person name="Watada M."/>
            <person name="Katoh T."/>
            <person name="Gotoh A."/>
            <person name="Gotoh Y."/>
            <person name="Taniguchi I."/>
            <person name="Nakamura K."/>
            <person name="Hayashi T."/>
            <person name="Katayama T."/>
            <person name="Uemura T."/>
            <person name="Hattori Y."/>
        </authorList>
    </citation>
    <scope>NUCLEOTIDE SEQUENCE [LARGE SCALE GENOMIC DNA]</scope>
    <source>
        <strain evidence="12 13">PK-24</strain>
    </source>
</reference>
<evidence type="ECO:0000256" key="6">
    <source>
        <dbReference type="ARBA" id="ARBA00022927"/>
    </source>
</evidence>
<feature type="region of interest" description="Disordered" evidence="10">
    <location>
        <begin position="107"/>
        <end position="147"/>
    </location>
</feature>
<evidence type="ECO:0000259" key="11">
    <source>
        <dbReference type="PROSITE" id="PS51434"/>
    </source>
</evidence>
<dbReference type="GO" id="GO:0000973">
    <property type="term" value="P:post-transcriptional tethering of RNA polymerase II gene DNA at nuclear periphery"/>
    <property type="evidence" value="ECO:0007669"/>
    <property type="project" value="TreeGrafter"/>
</dbReference>
<dbReference type="PROSITE" id="PS51434">
    <property type="entry name" value="NUP_C"/>
    <property type="match status" value="1"/>
</dbReference>
<dbReference type="GO" id="GO:0017056">
    <property type="term" value="F:structural constituent of nuclear pore"/>
    <property type="evidence" value="ECO:0007669"/>
    <property type="project" value="InterPro"/>
</dbReference>
<proteinExistence type="inferred from homology"/>
<dbReference type="GO" id="GO:0044614">
    <property type="term" value="C:nuclear pore cytoplasmic filaments"/>
    <property type="evidence" value="ECO:0007669"/>
    <property type="project" value="TreeGrafter"/>
</dbReference>
<name>A0AAV5R7A7_PICKL</name>
<dbReference type="AlphaFoldDB" id="A0AAV5R7A7"/>
<dbReference type="PANTHER" id="PTHR23198">
    <property type="entry name" value="NUCLEOPORIN"/>
    <property type="match status" value="1"/>
</dbReference>
<comment type="similarity">
    <text evidence="2">Belongs to the nucleoporin GLFG family.</text>
</comment>
<evidence type="ECO:0000313" key="13">
    <source>
        <dbReference type="Proteomes" id="UP001378960"/>
    </source>
</evidence>
<dbReference type="SUPFAM" id="SSF82215">
    <property type="entry name" value="C-terminal autoproteolytic domain of nucleoporin nup98"/>
    <property type="match status" value="1"/>
</dbReference>
<keyword evidence="7" id="KW-0811">Translocation</keyword>
<dbReference type="GO" id="GO:0034398">
    <property type="term" value="P:telomere tethering at nuclear periphery"/>
    <property type="evidence" value="ECO:0007669"/>
    <property type="project" value="TreeGrafter"/>
</dbReference>
<dbReference type="InterPro" id="IPR007230">
    <property type="entry name" value="Nup98_auto-Pept-S59_dom"/>
</dbReference>
<evidence type="ECO:0000256" key="8">
    <source>
        <dbReference type="ARBA" id="ARBA00023132"/>
    </source>
</evidence>
<dbReference type="EMBL" id="BTGB01000005">
    <property type="protein sequence ID" value="GMM47190.1"/>
    <property type="molecule type" value="Genomic_DNA"/>
</dbReference>
<dbReference type="GO" id="GO:0006606">
    <property type="term" value="P:protein import into nucleus"/>
    <property type="evidence" value="ECO:0007669"/>
    <property type="project" value="TreeGrafter"/>
</dbReference>
<feature type="region of interest" description="Disordered" evidence="10">
    <location>
        <begin position="572"/>
        <end position="591"/>
    </location>
</feature>
<accession>A0AAV5R7A7</accession>
<gene>
    <name evidence="12" type="ORF">DAPK24_037650</name>
</gene>
<protein>
    <submittedName>
        <fullName evidence="12">Nucleocytoplasmic transporter</fullName>
    </submittedName>
</protein>
<keyword evidence="5" id="KW-0509">mRNA transport</keyword>
<dbReference type="Gene3D" id="3.30.1610.10">
    <property type="entry name" value="Peptidase S59, nucleoporin"/>
    <property type="match status" value="1"/>
</dbReference>
<dbReference type="InterPro" id="IPR036903">
    <property type="entry name" value="Nup98_auto-Pept-S59_dom_sf"/>
</dbReference>
<dbReference type="Pfam" id="PF12110">
    <property type="entry name" value="Nup96"/>
    <property type="match status" value="2"/>
</dbReference>
<evidence type="ECO:0000256" key="5">
    <source>
        <dbReference type="ARBA" id="ARBA00022816"/>
    </source>
</evidence>
<feature type="domain" description="Peptidase S59" evidence="11">
    <location>
        <begin position="363"/>
        <end position="503"/>
    </location>
</feature>
<evidence type="ECO:0000256" key="2">
    <source>
        <dbReference type="ARBA" id="ARBA00008926"/>
    </source>
</evidence>
<dbReference type="InterPro" id="IPR021967">
    <property type="entry name" value="Nup98_C"/>
</dbReference>
<keyword evidence="8" id="KW-0906">Nuclear pore complex</keyword>
<evidence type="ECO:0000256" key="7">
    <source>
        <dbReference type="ARBA" id="ARBA00023010"/>
    </source>
</evidence>
<feature type="compositionally biased region" description="Low complexity" evidence="10">
    <location>
        <begin position="136"/>
        <end position="145"/>
    </location>
</feature>
<keyword evidence="3" id="KW-0813">Transport</keyword>
<dbReference type="Gene3D" id="1.25.40.690">
    <property type="match status" value="1"/>
</dbReference>
<keyword evidence="6" id="KW-0653">Protein transport</keyword>
<dbReference type="PANTHER" id="PTHR23198:SF6">
    <property type="entry name" value="NUCLEAR PORE COMPLEX PROTEIN NUP98-NUP96"/>
    <property type="match status" value="1"/>
</dbReference>
<feature type="compositionally biased region" description="Polar residues" evidence="10">
    <location>
        <begin position="50"/>
        <end position="66"/>
    </location>
</feature>
<dbReference type="InterPro" id="IPR037665">
    <property type="entry name" value="Nucleoporin_S59-like"/>
</dbReference>
<dbReference type="Pfam" id="PF04096">
    <property type="entry name" value="Nucleoporin2"/>
    <property type="match status" value="1"/>
</dbReference>
<dbReference type="GO" id="GO:0008139">
    <property type="term" value="F:nuclear localization sequence binding"/>
    <property type="evidence" value="ECO:0007669"/>
    <property type="project" value="TreeGrafter"/>
</dbReference>
<keyword evidence="13" id="KW-1185">Reference proteome</keyword>
<evidence type="ECO:0000256" key="4">
    <source>
        <dbReference type="ARBA" id="ARBA00022813"/>
    </source>
</evidence>
<comment type="caution">
    <text evidence="12">The sequence shown here is derived from an EMBL/GenBank/DDBJ whole genome shotgun (WGS) entry which is preliminary data.</text>
</comment>
<dbReference type="Proteomes" id="UP001378960">
    <property type="component" value="Unassembled WGS sequence"/>
</dbReference>
<feature type="compositionally biased region" description="Acidic residues" evidence="10">
    <location>
        <begin position="574"/>
        <end position="585"/>
    </location>
</feature>
<sequence length="1269" mass="143706">MFGSAPQKPGGFSFGATPGTATGINNNQTNTFGFGNNNSNTTPATTTSTQPSGFTFGNNSTTSQSALGTGNSFKGGIGGGLFNKPATSTTSGGLNFGANSNTGTKPALFGNSSTNPTFGGASSGLGFAQNTLQPSQQQQQQQQQQGMTSLFSNDLNKLNDMEMPKSLTNAPSDDMNLKLKRKRTNSGSKPNEHKNEPSLVGKLVETFKTPSKYSIENFRGLFTNDNIHKNNTVNTKTGKDINEQIKEYSSKLGLDSPQLPASKSEYRRLIIRNPNDTFKKYNEIDADAVLLSKIKNPNQFRNMNNSNKKTSEPVIIESLKPKSKRVKKSDDINDENNELTFSKPITEQLPKKAAEWTESENTDADYWCIPSIEELSKKTSLELTHVENFIVGRKGHGNLMYKYPVDLSAFEGKWDQLLGKTIIIGNKLLQVYSDEYEKPSQGNGLNIPAVITLEKTFPSKYDPLNPDVELLEKHIEKLKSVHGMKFISFDPLTGNYVFEVEHFSIWGIVDEDEHDEELIAKWKKQQENEYQNEKRRNELQINALEKIAGYGQPGDNWKRQKTDLGVVNPGEFLLNDEEEDEEGNDSEIKNNELLLDTNKNDDGEDDDVLVDASVPSSLDDDENVDAKALALINRNYDGIEDLVEVRAYEPEVKEVMNLQFLKSRAELSVSDNWDEQLALSKGFFSVFNKNLDKKYDMKVDPKNVDKLIFGNKDTSKLVKAIIEPPLQFNNSNEYGKCLRSEVSTRKVEIRTNGLPEVKVDSSISLRIPLLSFDSCEDYNIWELLSILYDSNFLESFMSEQVYRACDNDTNSIKFKHISEIKRRELLCQFLQKINSMSSSALDFNESPTDSLERIFHFVCTDKISDAIQYAINTKNNHIAVLLTMIDSNDAMVHELARGQLKEWSNGTIAFIPSGVLKIYKLLSGDILGQEYIDHLDGLSWPIILFLLVKYGNTTKSVDEIIEQFIDYFEQNGLVDTTNNQIYYLLFKMIHSSSTVLPQFDIELQFLIMKYLNTVIDFNEVYFDEIVEKFAKKLEKKDMIEESIFILEHHTNENRSNELITDLLYNNVKKLGFLEDNQRLNELHHRLHLPMNILHEARSFEFNNLKQYYISVLELILANNLKSGHKILLEHVAPEIVISNNNTKLEKLDNLISEFESLSEYKTGAEVYKDYITVTKIAKELDFDDISYKEKCEELKAKIGGVLNGISVLEDSNSKVKIAKTLMMKKLINVTFKENLQFTSAQLSCIELPESERNYLESKFETDDVKMISN</sequence>
<keyword evidence="9" id="KW-0539">Nucleus</keyword>
<evidence type="ECO:0000256" key="1">
    <source>
        <dbReference type="ARBA" id="ARBA00004567"/>
    </source>
</evidence>